<accession>A0A6G0YBQ4</accession>
<feature type="non-terminal residue" evidence="1">
    <location>
        <position position="1"/>
    </location>
</feature>
<keyword evidence="2" id="KW-1185">Reference proteome</keyword>
<dbReference type="AlphaFoldDB" id="A0A6G0YBQ4"/>
<reference evidence="1 2" key="1">
    <citation type="submission" date="2019-08" db="EMBL/GenBank/DDBJ databases">
        <title>Whole genome of Aphis craccivora.</title>
        <authorList>
            <person name="Voronova N.V."/>
            <person name="Shulinski R.S."/>
            <person name="Bandarenka Y.V."/>
            <person name="Zhorov D.G."/>
            <person name="Warner D."/>
        </authorList>
    </citation>
    <scope>NUCLEOTIDE SEQUENCE [LARGE SCALE GENOMIC DNA]</scope>
    <source>
        <strain evidence="1">180601</strain>
        <tissue evidence="1">Whole Body</tissue>
    </source>
</reference>
<evidence type="ECO:0000313" key="2">
    <source>
        <dbReference type="Proteomes" id="UP000478052"/>
    </source>
</evidence>
<proteinExistence type="predicted"/>
<sequence>VDGLEDISYSTYGTHVVKNNSSKEFNNISTPYSLPHTKFGSYKPMEWTIETILNLLHTTNDGRCILTDSKTNNGYLSDDAQNLMTQLLINHLLQDQSNYV</sequence>
<dbReference type="Proteomes" id="UP000478052">
    <property type="component" value="Unassembled WGS sequence"/>
</dbReference>
<gene>
    <name evidence="1" type="ORF">FWK35_00016184</name>
</gene>
<dbReference type="EMBL" id="VUJU01004889">
    <property type="protein sequence ID" value="KAF0752928.1"/>
    <property type="molecule type" value="Genomic_DNA"/>
</dbReference>
<evidence type="ECO:0000313" key="1">
    <source>
        <dbReference type="EMBL" id="KAF0752928.1"/>
    </source>
</evidence>
<dbReference type="OrthoDB" id="6627643at2759"/>
<protein>
    <submittedName>
        <fullName evidence="1">Uncharacterized protein</fullName>
    </submittedName>
</protein>
<name>A0A6G0YBQ4_APHCR</name>
<organism evidence="1 2">
    <name type="scientific">Aphis craccivora</name>
    <name type="common">Cowpea aphid</name>
    <dbReference type="NCBI Taxonomy" id="307492"/>
    <lineage>
        <taxon>Eukaryota</taxon>
        <taxon>Metazoa</taxon>
        <taxon>Ecdysozoa</taxon>
        <taxon>Arthropoda</taxon>
        <taxon>Hexapoda</taxon>
        <taxon>Insecta</taxon>
        <taxon>Pterygota</taxon>
        <taxon>Neoptera</taxon>
        <taxon>Paraneoptera</taxon>
        <taxon>Hemiptera</taxon>
        <taxon>Sternorrhyncha</taxon>
        <taxon>Aphidomorpha</taxon>
        <taxon>Aphidoidea</taxon>
        <taxon>Aphididae</taxon>
        <taxon>Aphidini</taxon>
        <taxon>Aphis</taxon>
        <taxon>Aphis</taxon>
    </lineage>
</organism>
<comment type="caution">
    <text evidence="1">The sequence shown here is derived from an EMBL/GenBank/DDBJ whole genome shotgun (WGS) entry which is preliminary data.</text>
</comment>